<dbReference type="InterPro" id="IPR001029">
    <property type="entry name" value="Flagellin_N"/>
</dbReference>
<dbReference type="NCBIfam" id="TIGR02550">
    <property type="entry name" value="flagell_flgL"/>
    <property type="match status" value="1"/>
</dbReference>
<dbReference type="Gene3D" id="1.20.1330.10">
    <property type="entry name" value="f41 fragment of flagellin, N-terminal domain"/>
    <property type="match status" value="1"/>
</dbReference>
<dbReference type="PANTHER" id="PTHR42792">
    <property type="entry name" value="FLAGELLIN"/>
    <property type="match status" value="1"/>
</dbReference>
<dbReference type="GO" id="GO:0009424">
    <property type="term" value="C:bacterial-type flagellum hook"/>
    <property type="evidence" value="ECO:0007669"/>
    <property type="project" value="InterPro"/>
</dbReference>
<keyword evidence="6" id="KW-0282">Flagellum</keyword>
<dbReference type="RefSeq" id="WP_155698367.1">
    <property type="nucleotide sequence ID" value="NZ_CP034235.1"/>
</dbReference>
<evidence type="ECO:0000259" key="5">
    <source>
        <dbReference type="Pfam" id="PF00700"/>
    </source>
</evidence>
<dbReference type="InterPro" id="IPR013384">
    <property type="entry name" value="Flagell_FlgL"/>
</dbReference>
<feature type="domain" description="Flagellin C-terminal" evidence="5">
    <location>
        <begin position="217"/>
        <end position="297"/>
    </location>
</feature>
<protein>
    <submittedName>
        <fullName evidence="6">Flagellar hook-associated protein FlgL</fullName>
    </submittedName>
</protein>
<evidence type="ECO:0000256" key="1">
    <source>
        <dbReference type="ARBA" id="ARBA00004365"/>
    </source>
</evidence>
<dbReference type="Proteomes" id="UP000426246">
    <property type="component" value="Chromosome"/>
</dbReference>
<name>A0A6B8RDH9_9BACL</name>
<comment type="similarity">
    <text evidence="2">Belongs to the bacterial flagellin family.</text>
</comment>
<organism evidence="6 7">
    <name type="scientific">Paenibacillus psychroresistens</name>
    <dbReference type="NCBI Taxonomy" id="1778678"/>
    <lineage>
        <taxon>Bacteria</taxon>
        <taxon>Bacillati</taxon>
        <taxon>Bacillota</taxon>
        <taxon>Bacilli</taxon>
        <taxon>Bacillales</taxon>
        <taxon>Paenibacillaceae</taxon>
        <taxon>Paenibacillus</taxon>
    </lineage>
</organism>
<keyword evidence="3" id="KW-0975">Bacterial flagellum</keyword>
<feature type="domain" description="Flagellin N-terminal" evidence="4">
    <location>
        <begin position="5"/>
        <end position="140"/>
    </location>
</feature>
<proteinExistence type="inferred from homology"/>
<dbReference type="AlphaFoldDB" id="A0A6B8RDH9"/>
<dbReference type="InterPro" id="IPR001492">
    <property type="entry name" value="Flagellin"/>
</dbReference>
<dbReference type="PRINTS" id="PR00207">
    <property type="entry name" value="FLAGELLIN"/>
</dbReference>
<keyword evidence="6" id="KW-0966">Cell projection</keyword>
<accession>A0A6B8RDH9</accession>
<evidence type="ECO:0000313" key="7">
    <source>
        <dbReference type="Proteomes" id="UP000426246"/>
    </source>
</evidence>
<evidence type="ECO:0000256" key="3">
    <source>
        <dbReference type="ARBA" id="ARBA00023143"/>
    </source>
</evidence>
<dbReference type="KEGG" id="ppsc:EHS13_00550"/>
<gene>
    <name evidence="6" type="primary">flgL</name>
    <name evidence="6" type="ORF">EHS13_00550</name>
</gene>
<dbReference type="InterPro" id="IPR046358">
    <property type="entry name" value="Flagellin_C"/>
</dbReference>
<comment type="subcellular location">
    <subcellularLocation>
        <location evidence="1">Bacterial flagellum</location>
    </subcellularLocation>
</comment>
<evidence type="ECO:0000256" key="2">
    <source>
        <dbReference type="ARBA" id="ARBA00005709"/>
    </source>
</evidence>
<keyword evidence="6" id="KW-0969">Cilium</keyword>
<dbReference type="Pfam" id="PF00669">
    <property type="entry name" value="Flagellin_N"/>
    <property type="match status" value="1"/>
</dbReference>
<dbReference type="GO" id="GO:0005198">
    <property type="term" value="F:structural molecule activity"/>
    <property type="evidence" value="ECO:0007669"/>
    <property type="project" value="InterPro"/>
</dbReference>
<sequence>MGTRITQNMMNTQLMRNLNSNMRRMDNSQNQLATGRRINKPSDDPVGIAFALRYRSEIAANDQYESNANAAVSWMDYTDVTMNQAGSVLQRVRELTVEAANGTNSPESLQAIKSEVTQLTEQMVTIGNSEFNGKQIFNGQLTDKRPYTLENAENEETDQSNINFELGAGVKIAISVNGDQVFGKAGDEDNLFKVLKDIQKSMDANDMKALTDGIGRLDKRMDAFLETRADIGAKTNRIEMIQDRLKDIGINLTTLQSKTEDADVAAVITSLKTDENVYNSSLDVGAKLIKPSLIDFLR</sequence>
<evidence type="ECO:0000313" key="6">
    <source>
        <dbReference type="EMBL" id="QGQ93518.1"/>
    </source>
</evidence>
<dbReference type="EMBL" id="CP034235">
    <property type="protein sequence ID" value="QGQ93518.1"/>
    <property type="molecule type" value="Genomic_DNA"/>
</dbReference>
<reference evidence="7" key="1">
    <citation type="submission" date="2018-11" db="EMBL/GenBank/DDBJ databases">
        <title>Complete genome sequence of Paenibacillus sp. ML311-T8.</title>
        <authorList>
            <person name="Nam Y.-D."/>
            <person name="Kang J."/>
            <person name="Chung W.-H."/>
            <person name="Park Y.S."/>
        </authorList>
    </citation>
    <scope>NUCLEOTIDE SEQUENCE [LARGE SCALE GENOMIC DNA]</scope>
    <source>
        <strain evidence="7">ML311-T8</strain>
    </source>
</reference>
<dbReference type="OrthoDB" id="9758307at2"/>
<dbReference type="PANTHER" id="PTHR42792:SF1">
    <property type="entry name" value="FLAGELLAR HOOK-ASSOCIATED PROTEIN 3"/>
    <property type="match status" value="1"/>
</dbReference>
<dbReference type="SUPFAM" id="SSF64518">
    <property type="entry name" value="Phase 1 flagellin"/>
    <property type="match status" value="1"/>
</dbReference>
<keyword evidence="7" id="KW-1185">Reference proteome</keyword>
<dbReference type="Pfam" id="PF00700">
    <property type="entry name" value="Flagellin_C"/>
    <property type="match status" value="1"/>
</dbReference>
<dbReference type="GO" id="GO:0071973">
    <property type="term" value="P:bacterial-type flagellum-dependent cell motility"/>
    <property type="evidence" value="ECO:0007669"/>
    <property type="project" value="InterPro"/>
</dbReference>
<evidence type="ECO:0000259" key="4">
    <source>
        <dbReference type="Pfam" id="PF00669"/>
    </source>
</evidence>